<dbReference type="InterPro" id="IPR008333">
    <property type="entry name" value="Cbr1-like_FAD-bd_dom"/>
</dbReference>
<name>A0A1Y5P033_9MICO</name>
<keyword evidence="4" id="KW-0479">Metal-binding</keyword>
<keyword evidence="5" id="KW-0274">FAD</keyword>
<evidence type="ECO:0000256" key="8">
    <source>
        <dbReference type="ARBA" id="ARBA00023014"/>
    </source>
</evidence>
<sequence length="391" mass="42227">MAVPQPTGTADAVADAFLHSAVGGPTAPGRTRARFHPLTVTEVRPLTADAIEVTFAVPSALREDYGYLPGQYVALRTTLDGQEMRRSYSLCRPPTPGSLSIAIKRDRGGRFSTWAQTGLRPGDTLDVMSPQGTFTSSLADLDGAHIAGIAAGSGITPVMALASAVLGRSDTSRVTLVYTNRSSTDVMFLEDLADLKDRYPTRLALHHVLSREQRSAPLLSGRIDAEKLRTILDALVLPETIDEWFLCGPLDLVQLCRDTLADIGVDRSHVRYELFTTGDDPRPEPGDRRPVVVRDDQPVVTVEVTLDGHSATVQSPVDAHESILTAALRVRPDAPFACAGGVCGTCRARLLTGSVHMTENYALEPDELERGYILTCQSHPTSDRVAVDYDV</sequence>
<evidence type="ECO:0000256" key="3">
    <source>
        <dbReference type="ARBA" id="ARBA00022714"/>
    </source>
</evidence>
<evidence type="ECO:0000256" key="6">
    <source>
        <dbReference type="ARBA" id="ARBA00023002"/>
    </source>
</evidence>
<keyword evidence="6" id="KW-0560">Oxidoreductase</keyword>
<gene>
    <name evidence="11" type="primary">paaJ</name>
    <name evidence="11" type="ORF">MIPYR_20354</name>
</gene>
<dbReference type="PANTHER" id="PTHR47354">
    <property type="entry name" value="NADH OXIDOREDUCTASE HCR"/>
    <property type="match status" value="1"/>
</dbReference>
<evidence type="ECO:0000259" key="9">
    <source>
        <dbReference type="PROSITE" id="PS51085"/>
    </source>
</evidence>
<dbReference type="PROSITE" id="PS51384">
    <property type="entry name" value="FAD_FR"/>
    <property type="match status" value="1"/>
</dbReference>
<comment type="cofactor">
    <cofactor evidence="1">
        <name>FAD</name>
        <dbReference type="ChEBI" id="CHEBI:57692"/>
    </cofactor>
</comment>
<dbReference type="InterPro" id="IPR017938">
    <property type="entry name" value="Riboflavin_synthase-like_b-brl"/>
</dbReference>
<dbReference type="EMBL" id="FLQR01000006">
    <property type="protein sequence ID" value="SBS72016.1"/>
    <property type="molecule type" value="Genomic_DNA"/>
</dbReference>
<accession>A0A1Y5P033</accession>
<evidence type="ECO:0000259" key="10">
    <source>
        <dbReference type="PROSITE" id="PS51384"/>
    </source>
</evidence>
<dbReference type="AlphaFoldDB" id="A0A1Y5P033"/>
<dbReference type="GO" id="GO:0016491">
    <property type="term" value="F:oxidoreductase activity"/>
    <property type="evidence" value="ECO:0007669"/>
    <property type="project" value="UniProtKB-KW"/>
</dbReference>
<proteinExistence type="predicted"/>
<dbReference type="InterPro" id="IPR001433">
    <property type="entry name" value="OxRdtase_FAD/NAD-bd"/>
</dbReference>
<organism evidence="11">
    <name type="scientific">uncultured Microbacterium sp</name>
    <dbReference type="NCBI Taxonomy" id="191216"/>
    <lineage>
        <taxon>Bacteria</taxon>
        <taxon>Bacillati</taxon>
        <taxon>Actinomycetota</taxon>
        <taxon>Actinomycetes</taxon>
        <taxon>Micrococcales</taxon>
        <taxon>Microbacteriaceae</taxon>
        <taxon>Microbacterium</taxon>
        <taxon>environmental samples</taxon>
    </lineage>
</organism>
<evidence type="ECO:0000313" key="11">
    <source>
        <dbReference type="EMBL" id="SBS72016.1"/>
    </source>
</evidence>
<dbReference type="SUPFAM" id="SSF52343">
    <property type="entry name" value="Ferredoxin reductase-like, C-terminal NADP-linked domain"/>
    <property type="match status" value="1"/>
</dbReference>
<feature type="domain" description="2Fe-2S ferredoxin-type" evidence="9">
    <location>
        <begin position="300"/>
        <end position="391"/>
    </location>
</feature>
<evidence type="ECO:0000256" key="4">
    <source>
        <dbReference type="ARBA" id="ARBA00022723"/>
    </source>
</evidence>
<dbReference type="RefSeq" id="WP_295575149.1">
    <property type="nucleotide sequence ID" value="NZ_FLQR01000006.1"/>
</dbReference>
<dbReference type="CDD" id="cd06214">
    <property type="entry name" value="PA_degradation_oxidoreductase_like"/>
    <property type="match status" value="1"/>
</dbReference>
<dbReference type="InterPro" id="IPR011884">
    <property type="entry name" value="PaaE"/>
</dbReference>
<dbReference type="Gene3D" id="2.40.30.10">
    <property type="entry name" value="Translation factors"/>
    <property type="match status" value="1"/>
</dbReference>
<dbReference type="PROSITE" id="PS00197">
    <property type="entry name" value="2FE2S_FER_1"/>
    <property type="match status" value="1"/>
</dbReference>
<dbReference type="SUPFAM" id="SSF54292">
    <property type="entry name" value="2Fe-2S ferredoxin-like"/>
    <property type="match status" value="1"/>
</dbReference>
<dbReference type="Gene3D" id="3.40.50.80">
    <property type="entry name" value="Nucleotide-binding domain of ferredoxin-NADP reductase (FNR) module"/>
    <property type="match status" value="1"/>
</dbReference>
<dbReference type="InterPro" id="IPR017927">
    <property type="entry name" value="FAD-bd_FR_type"/>
</dbReference>
<dbReference type="InterPro" id="IPR006058">
    <property type="entry name" value="2Fe2S_fd_BS"/>
</dbReference>
<dbReference type="GO" id="GO:0046872">
    <property type="term" value="F:metal ion binding"/>
    <property type="evidence" value="ECO:0007669"/>
    <property type="project" value="UniProtKB-KW"/>
</dbReference>
<keyword evidence="8" id="KW-0411">Iron-sulfur</keyword>
<evidence type="ECO:0000256" key="5">
    <source>
        <dbReference type="ARBA" id="ARBA00022827"/>
    </source>
</evidence>
<dbReference type="GO" id="GO:0050660">
    <property type="term" value="F:flavin adenine dinucleotide binding"/>
    <property type="evidence" value="ECO:0007669"/>
    <property type="project" value="TreeGrafter"/>
</dbReference>
<dbReference type="CDD" id="cd00207">
    <property type="entry name" value="fer2"/>
    <property type="match status" value="1"/>
</dbReference>
<dbReference type="InterPro" id="IPR001041">
    <property type="entry name" value="2Fe-2S_ferredoxin-type"/>
</dbReference>
<dbReference type="PROSITE" id="PS51085">
    <property type="entry name" value="2FE2S_FER_2"/>
    <property type="match status" value="1"/>
</dbReference>
<dbReference type="NCBIfam" id="TIGR02160">
    <property type="entry name" value="PA_CoA_Oxy5"/>
    <property type="match status" value="1"/>
</dbReference>
<keyword evidence="7" id="KW-0408">Iron</keyword>
<evidence type="ECO:0000256" key="2">
    <source>
        <dbReference type="ARBA" id="ARBA00022630"/>
    </source>
</evidence>
<feature type="domain" description="FAD-binding FR-type" evidence="10">
    <location>
        <begin position="33"/>
        <end position="137"/>
    </location>
</feature>
<dbReference type="Pfam" id="PF00111">
    <property type="entry name" value="Fer2"/>
    <property type="match status" value="1"/>
</dbReference>
<evidence type="ECO:0000256" key="7">
    <source>
        <dbReference type="ARBA" id="ARBA00023004"/>
    </source>
</evidence>
<dbReference type="InterPro" id="IPR039261">
    <property type="entry name" value="FNR_nucleotide-bd"/>
</dbReference>
<dbReference type="PANTHER" id="PTHR47354:SF8">
    <property type="entry name" value="1,2-PHENYLACETYL-COA EPOXIDASE, SUBUNIT E"/>
    <property type="match status" value="1"/>
</dbReference>
<dbReference type="Pfam" id="PF00175">
    <property type="entry name" value="NAD_binding_1"/>
    <property type="match status" value="1"/>
</dbReference>
<evidence type="ECO:0000256" key="1">
    <source>
        <dbReference type="ARBA" id="ARBA00001974"/>
    </source>
</evidence>
<keyword evidence="2" id="KW-0285">Flavoprotein</keyword>
<dbReference type="Pfam" id="PF00970">
    <property type="entry name" value="FAD_binding_6"/>
    <property type="match status" value="1"/>
</dbReference>
<dbReference type="InterPro" id="IPR036010">
    <property type="entry name" value="2Fe-2S_ferredoxin-like_sf"/>
</dbReference>
<reference evidence="11" key="1">
    <citation type="submission" date="2016-03" db="EMBL/GenBank/DDBJ databases">
        <authorList>
            <person name="Ploux O."/>
        </authorList>
    </citation>
    <scope>NUCLEOTIDE SEQUENCE</scope>
    <source>
        <strain evidence="11">UC1</strain>
    </source>
</reference>
<dbReference type="GO" id="GO:0010124">
    <property type="term" value="P:phenylacetate catabolic process"/>
    <property type="evidence" value="ECO:0007669"/>
    <property type="project" value="InterPro"/>
</dbReference>
<keyword evidence="3" id="KW-0001">2Fe-2S</keyword>
<dbReference type="InterPro" id="IPR050415">
    <property type="entry name" value="MRET"/>
</dbReference>
<dbReference type="Gene3D" id="3.10.20.30">
    <property type="match status" value="1"/>
</dbReference>
<protein>
    <submittedName>
        <fullName evidence="11">Subunit of the phenylacetly-CoA oxygenase/reductase</fullName>
    </submittedName>
</protein>
<dbReference type="GO" id="GO:0051537">
    <property type="term" value="F:2 iron, 2 sulfur cluster binding"/>
    <property type="evidence" value="ECO:0007669"/>
    <property type="project" value="UniProtKB-KW"/>
</dbReference>
<dbReference type="SUPFAM" id="SSF63380">
    <property type="entry name" value="Riboflavin synthase domain-like"/>
    <property type="match status" value="1"/>
</dbReference>
<dbReference type="InterPro" id="IPR012675">
    <property type="entry name" value="Beta-grasp_dom_sf"/>
</dbReference>